<feature type="binding site" evidence="17">
    <location>
        <position position="351"/>
    </location>
    <ligand>
        <name>Ca(2+)</name>
        <dbReference type="ChEBI" id="CHEBI:29108"/>
        <label>4</label>
    </ligand>
</feature>
<feature type="binding site" evidence="17">
    <location>
        <position position="401"/>
    </location>
    <ligand>
        <name>Ca(2+)</name>
        <dbReference type="ChEBI" id="CHEBI:29108"/>
        <label>5</label>
    </ligand>
</feature>
<evidence type="ECO:0000313" key="25">
    <source>
        <dbReference type="Proteomes" id="UP001181693"/>
    </source>
</evidence>
<dbReference type="Gene3D" id="3.40.390.10">
    <property type="entry name" value="Collagenase (Catalytic Domain)"/>
    <property type="match status" value="1"/>
</dbReference>
<dbReference type="Pfam" id="PF00413">
    <property type="entry name" value="Peptidase_M10"/>
    <property type="match status" value="1"/>
</dbReference>
<dbReference type="GO" id="GO:0030198">
    <property type="term" value="P:extracellular matrix organization"/>
    <property type="evidence" value="ECO:0007669"/>
    <property type="project" value="TreeGrafter"/>
</dbReference>
<dbReference type="AlphaFoldDB" id="A0AAV3B805"/>
<feature type="domain" description="Peptidase metallopeptidase" evidence="23">
    <location>
        <begin position="120"/>
        <end position="283"/>
    </location>
</feature>
<dbReference type="PIRSF" id="PIRSF001191">
    <property type="entry name" value="Peptidase_M10A_matrix"/>
    <property type="match status" value="1"/>
</dbReference>
<feature type="repeat" description="Hemopexin" evidence="21">
    <location>
        <begin position="395"/>
        <end position="443"/>
    </location>
</feature>
<dbReference type="PANTHER" id="PTHR10201:SF267">
    <property type="entry name" value="MACROPHAGE METALLOELASTASE"/>
    <property type="match status" value="1"/>
</dbReference>
<dbReference type="FunFam" id="2.110.10.10:FF:000002">
    <property type="entry name" value="Matrix metallopeptidase 3"/>
    <property type="match status" value="1"/>
</dbReference>
<gene>
    <name evidence="24" type="ORF">GDO54_000290</name>
</gene>
<dbReference type="InterPro" id="IPR002477">
    <property type="entry name" value="Peptidoglycan-bd-like"/>
</dbReference>
<evidence type="ECO:0000256" key="19">
    <source>
        <dbReference type="PIRSR" id="PIRSR621190-4"/>
    </source>
</evidence>
<feature type="binding site" evidence="17">
    <location>
        <position position="183"/>
    </location>
    <ligand>
        <name>Zn(2+)</name>
        <dbReference type="ChEBI" id="CHEBI:29105"/>
        <label>1</label>
    </ligand>
</feature>
<evidence type="ECO:0000256" key="10">
    <source>
        <dbReference type="ARBA" id="ARBA00022833"/>
    </source>
</evidence>
<dbReference type="InterPro" id="IPR018487">
    <property type="entry name" value="Hemopexin-like_repeat"/>
</dbReference>
<feature type="binding site" evidence="17">
    <location>
        <position position="211"/>
    </location>
    <ligand>
        <name>Zn(2+)</name>
        <dbReference type="ChEBI" id="CHEBI:29105"/>
        <label>1</label>
    </ligand>
</feature>
<keyword evidence="10 16" id="KW-0862">Zinc</keyword>
<dbReference type="InterPro" id="IPR036365">
    <property type="entry name" value="PGBD-like_sf"/>
</dbReference>
<evidence type="ECO:0000256" key="14">
    <source>
        <dbReference type="ARBA" id="ARBA00023157"/>
    </source>
</evidence>
<feature type="binding site" evidence="17">
    <location>
        <position position="213"/>
    </location>
    <ligand>
        <name>Ca(2+)</name>
        <dbReference type="ChEBI" id="CHEBI:29108"/>
        <label>3</label>
    </ligand>
</feature>
<evidence type="ECO:0000256" key="13">
    <source>
        <dbReference type="ARBA" id="ARBA00023145"/>
    </source>
</evidence>
<dbReference type="InterPro" id="IPR033739">
    <property type="entry name" value="M10A_MMP"/>
</dbReference>
<protein>
    <recommendedName>
        <fullName evidence="23">Peptidase metallopeptidase domain-containing protein</fullName>
    </recommendedName>
</protein>
<dbReference type="SMART" id="SM00235">
    <property type="entry name" value="ZnMc"/>
    <property type="match status" value="1"/>
</dbReference>
<keyword evidence="12" id="KW-0482">Metalloprotease</keyword>
<feature type="binding site" evidence="17">
    <location>
        <position position="198"/>
    </location>
    <ligand>
        <name>Zn(2+)</name>
        <dbReference type="ChEBI" id="CHEBI:29105"/>
        <label>1</label>
    </ligand>
</feature>
<organism evidence="24 25">
    <name type="scientific">Pyxicephalus adspersus</name>
    <name type="common">African bullfrog</name>
    <dbReference type="NCBI Taxonomy" id="30357"/>
    <lineage>
        <taxon>Eukaryota</taxon>
        <taxon>Metazoa</taxon>
        <taxon>Chordata</taxon>
        <taxon>Craniata</taxon>
        <taxon>Vertebrata</taxon>
        <taxon>Euteleostomi</taxon>
        <taxon>Amphibia</taxon>
        <taxon>Batrachia</taxon>
        <taxon>Anura</taxon>
        <taxon>Neobatrachia</taxon>
        <taxon>Ranoidea</taxon>
        <taxon>Pyxicephalidae</taxon>
        <taxon>Pyxicephalinae</taxon>
        <taxon>Pyxicephalus</taxon>
    </lineage>
</organism>
<comment type="caution">
    <text evidence="24">The sequence shown here is derived from an EMBL/GenBank/DDBJ whole genome shotgun (WGS) entry which is preliminary data.</text>
</comment>
<keyword evidence="13" id="KW-0865">Zymogen</keyword>
<keyword evidence="9" id="KW-0378">Hydrolase</keyword>
<evidence type="ECO:0000256" key="6">
    <source>
        <dbReference type="ARBA" id="ARBA00022723"/>
    </source>
</evidence>
<dbReference type="PANTHER" id="PTHR10201">
    <property type="entry name" value="MATRIX METALLOPROTEINASE"/>
    <property type="match status" value="1"/>
</dbReference>
<dbReference type="InterPro" id="IPR036375">
    <property type="entry name" value="Hemopexin-like_dom_sf"/>
</dbReference>
<dbReference type="PROSITE" id="PS00546">
    <property type="entry name" value="CYSTEINE_SWITCH"/>
    <property type="match status" value="1"/>
</dbReference>
<feature type="chain" id="PRO_5043472457" description="Peptidase metallopeptidase domain-containing protein" evidence="22">
    <location>
        <begin position="21"/>
        <end position="488"/>
    </location>
</feature>
<evidence type="ECO:0000256" key="18">
    <source>
        <dbReference type="PIRSR" id="PIRSR621190-3"/>
    </source>
</evidence>
<feature type="binding site" evidence="17">
    <location>
        <position position="191"/>
    </location>
    <ligand>
        <name>Ca(2+)</name>
        <dbReference type="ChEBI" id="CHEBI:29108"/>
        <label>3</label>
    </ligand>
</feature>
<evidence type="ECO:0000256" key="3">
    <source>
        <dbReference type="ARBA" id="ARBA00022525"/>
    </source>
</evidence>
<evidence type="ECO:0000256" key="1">
    <source>
        <dbReference type="ARBA" id="ARBA00004498"/>
    </source>
</evidence>
<evidence type="ECO:0000256" key="9">
    <source>
        <dbReference type="ARBA" id="ARBA00022801"/>
    </source>
</evidence>
<keyword evidence="6 16" id="KW-0479">Metal-binding</keyword>
<feature type="binding site" evidence="17">
    <location>
        <position position="207"/>
    </location>
    <ligand>
        <name>Ca(2+)</name>
        <dbReference type="ChEBI" id="CHEBI:29108"/>
        <label>2</label>
    </ligand>
</feature>
<dbReference type="GO" id="GO:0031012">
    <property type="term" value="C:extracellular matrix"/>
    <property type="evidence" value="ECO:0007669"/>
    <property type="project" value="InterPro"/>
</dbReference>
<comment type="subcellular location">
    <subcellularLocation>
        <location evidence="1">Secreted</location>
        <location evidence="1">Extracellular space</location>
        <location evidence="1">Extracellular matrix</location>
    </subcellularLocation>
</comment>
<evidence type="ECO:0000256" key="16">
    <source>
        <dbReference type="PIRSR" id="PIRSR001191-2"/>
    </source>
</evidence>
<dbReference type="Proteomes" id="UP001181693">
    <property type="component" value="Unassembled WGS sequence"/>
</dbReference>
<dbReference type="SUPFAM" id="SSF55486">
    <property type="entry name" value="Metalloproteases ('zincins'), catalytic domain"/>
    <property type="match status" value="1"/>
</dbReference>
<dbReference type="PROSITE" id="PS51642">
    <property type="entry name" value="HEMOPEXIN_2"/>
    <property type="match status" value="2"/>
</dbReference>
<accession>A0AAV3B805</accession>
<feature type="repeat" description="Hemopexin" evidence="21">
    <location>
        <begin position="347"/>
        <end position="393"/>
    </location>
</feature>
<evidence type="ECO:0000256" key="7">
    <source>
        <dbReference type="ARBA" id="ARBA00022729"/>
    </source>
</evidence>
<evidence type="ECO:0000256" key="21">
    <source>
        <dbReference type="PROSITE-ProRule" id="PRU01011"/>
    </source>
</evidence>
<evidence type="ECO:0000256" key="17">
    <source>
        <dbReference type="PIRSR" id="PIRSR621190-2"/>
    </source>
</evidence>
<dbReference type="EMBL" id="DYDO01000001">
    <property type="protein sequence ID" value="DBA32505.1"/>
    <property type="molecule type" value="Genomic_DNA"/>
</dbReference>
<name>A0AAV3B805_PYXAD</name>
<keyword evidence="11 17" id="KW-0106">Calcium</keyword>
<feature type="binding site" evidence="16">
    <location>
        <position position="234"/>
    </location>
    <ligand>
        <name>Zn(2+)</name>
        <dbReference type="ChEBI" id="CHEBI:29105"/>
        <label>2</label>
        <note>catalytic</note>
    </ligand>
</feature>
<dbReference type="GO" id="GO:0004222">
    <property type="term" value="F:metalloendopeptidase activity"/>
    <property type="evidence" value="ECO:0007669"/>
    <property type="project" value="InterPro"/>
</dbReference>
<feature type="binding site" evidence="17">
    <location>
        <position position="252"/>
    </location>
    <ligand>
        <name>Zn(2+)</name>
        <dbReference type="ChEBI" id="CHEBI:29105"/>
        <label>2</label>
        <note>catalytic</note>
    </ligand>
</feature>
<dbReference type="GO" id="GO:0030574">
    <property type="term" value="P:collagen catabolic process"/>
    <property type="evidence" value="ECO:0007669"/>
    <property type="project" value="TreeGrafter"/>
</dbReference>
<keyword evidence="7 22" id="KW-0732">Signal</keyword>
<feature type="modified residue" description="Phosphotyrosine; by PKDCC" evidence="19">
    <location>
        <position position="382"/>
    </location>
</feature>
<feature type="binding site" evidence="17">
    <location>
        <position position="353"/>
    </location>
    <ligand>
        <name>Ca(2+)</name>
        <dbReference type="ChEBI" id="CHEBI:29108"/>
        <label>5</label>
    </ligand>
</feature>
<feature type="binding site" evidence="17">
    <location>
        <position position="216"/>
    </location>
    <ligand>
        <name>Ca(2+)</name>
        <dbReference type="ChEBI" id="CHEBI:29108"/>
        <label>3</label>
    </ligand>
</feature>
<feature type="signal peptide" evidence="22">
    <location>
        <begin position="1"/>
        <end position="20"/>
    </location>
</feature>
<feature type="binding site" evidence="16">
    <location>
        <position position="244"/>
    </location>
    <ligand>
        <name>Zn(2+)</name>
        <dbReference type="ChEBI" id="CHEBI:29105"/>
        <label>2</label>
        <note>catalytic</note>
    </ligand>
</feature>
<evidence type="ECO:0000256" key="4">
    <source>
        <dbReference type="ARBA" id="ARBA00022530"/>
    </source>
</evidence>
<evidence type="ECO:0000259" key="23">
    <source>
        <dbReference type="SMART" id="SM00235"/>
    </source>
</evidence>
<evidence type="ECO:0000256" key="2">
    <source>
        <dbReference type="ARBA" id="ARBA00010370"/>
    </source>
</evidence>
<feature type="disulfide bond" evidence="18">
    <location>
        <begin position="301"/>
        <end position="487"/>
    </location>
</feature>
<dbReference type="InterPro" id="IPR021190">
    <property type="entry name" value="Pept_M10A"/>
</dbReference>
<feature type="binding site" evidence="17">
    <location>
        <position position="216"/>
    </location>
    <ligand>
        <name>Ca(2+)</name>
        <dbReference type="ChEBI" id="CHEBI:29108"/>
        <label>1</label>
    </ligand>
</feature>
<dbReference type="SUPFAM" id="SSF50923">
    <property type="entry name" value="Hemopexin-like domain"/>
    <property type="match status" value="1"/>
</dbReference>
<feature type="binding site" evidence="17">
    <location>
        <position position="173"/>
    </location>
    <ligand>
        <name>Ca(2+)</name>
        <dbReference type="ChEBI" id="CHEBI:29108"/>
        <label>2</label>
    </ligand>
</feature>
<dbReference type="SUPFAM" id="SSF47090">
    <property type="entry name" value="PGBD-like"/>
    <property type="match status" value="1"/>
</dbReference>
<dbReference type="InterPro" id="IPR006026">
    <property type="entry name" value="Peptidase_Metallo"/>
</dbReference>
<dbReference type="InterPro" id="IPR001818">
    <property type="entry name" value="Pept_M10_metallopeptidase"/>
</dbReference>
<feature type="binding site" evidence="17">
    <location>
        <position position="185"/>
    </location>
    <ligand>
        <name>Zn(2+)</name>
        <dbReference type="ChEBI" id="CHEBI:29105"/>
        <label>1</label>
    </ligand>
</feature>
<dbReference type="Gene3D" id="2.110.10.10">
    <property type="entry name" value="Hemopexin-like domain"/>
    <property type="match status" value="1"/>
</dbReference>
<feature type="binding site" evidence="16">
    <location>
        <position position="238"/>
    </location>
    <ligand>
        <name>Zn(2+)</name>
        <dbReference type="ChEBI" id="CHEBI:29105"/>
        <label>2</label>
        <note>catalytic</note>
    </ligand>
</feature>
<keyword evidence="4" id="KW-0272">Extracellular matrix</keyword>
<evidence type="ECO:0000256" key="20">
    <source>
        <dbReference type="PIRSR" id="PIRSR621190-5"/>
    </source>
</evidence>
<dbReference type="InterPro" id="IPR000585">
    <property type="entry name" value="Hemopexin-like_dom"/>
</dbReference>
<dbReference type="CDD" id="cd04278">
    <property type="entry name" value="ZnMc_MMP"/>
    <property type="match status" value="1"/>
</dbReference>
<feature type="binding site" evidence="17">
    <location>
        <position position="139"/>
    </location>
    <ligand>
        <name>Ca(2+)</name>
        <dbReference type="ChEBI" id="CHEBI:29108"/>
        <label>1</label>
    </ligand>
</feature>
<dbReference type="InterPro" id="IPR024079">
    <property type="entry name" value="MetalloPept_cat_dom_sf"/>
</dbReference>
<comment type="cofactor">
    <cofactor evidence="17">
        <name>Zn(2+)</name>
        <dbReference type="ChEBI" id="CHEBI:29105"/>
    </cofactor>
    <text evidence="17">Binds 2 Zn(2+) ions per subunit.</text>
</comment>
<evidence type="ECO:0000256" key="15">
    <source>
        <dbReference type="PIRSR" id="PIRSR001191-1"/>
    </source>
</evidence>
<keyword evidence="25" id="KW-1185">Reference proteome</keyword>
<comment type="cofactor">
    <cofactor evidence="17">
        <name>Ca(2+)</name>
        <dbReference type="ChEBI" id="CHEBI:29108"/>
    </cofactor>
    <text evidence="17">Can bind about 5 Ca(2+) ions per subunit.</text>
</comment>
<dbReference type="PRINTS" id="PR00138">
    <property type="entry name" value="MATRIXIN"/>
</dbReference>
<dbReference type="Pfam" id="PF00045">
    <property type="entry name" value="Hemopexin"/>
    <property type="match status" value="2"/>
</dbReference>
<evidence type="ECO:0000256" key="12">
    <source>
        <dbReference type="ARBA" id="ARBA00023049"/>
    </source>
</evidence>
<evidence type="ECO:0000256" key="11">
    <source>
        <dbReference type="ARBA" id="ARBA00022837"/>
    </source>
</evidence>
<evidence type="ECO:0000256" key="5">
    <source>
        <dbReference type="ARBA" id="ARBA00022670"/>
    </source>
</evidence>
<feature type="active site" evidence="15">
    <location>
        <position position="235"/>
    </location>
</feature>
<feature type="binding site" description="in inhibited form" evidence="17">
    <location>
        <position position="107"/>
    </location>
    <ligand>
        <name>Zn(2+)</name>
        <dbReference type="ChEBI" id="CHEBI:29105"/>
        <label>2</label>
        <note>catalytic</note>
    </ligand>
</feature>
<feature type="short sequence motif" description="Cysteine switch" evidence="20">
    <location>
        <begin position="105"/>
        <end position="112"/>
    </location>
</feature>
<keyword evidence="5" id="KW-0645">Protease</keyword>
<feature type="binding site" evidence="17">
    <location>
        <position position="308"/>
    </location>
    <ligand>
        <name>Ca(2+)</name>
        <dbReference type="ChEBI" id="CHEBI:29108"/>
        <label>4</label>
    </ligand>
</feature>
<sequence length="488" mass="55911">MVPLWIFIQFLLIKVYEVELVPVDEALYGPDEWVEPVIEEASIGHITDNDLKTAQNYIDQFYSDVPLRKRMTNPMEEKIKAMQSFFSLNVTGKIDKETMAIMLKPRCGVPDVHRFSHFPGKPKWQKTMITYRIVNYTPDITKNEVDFAVAQALRIWSEATPLQFLQIFSGNADIMISFASKAHGDFIPFDGPLGVLAHAYAPSEDIGGDTHFDEDEQWTLSGKAGTNIFLVALHELGHALGLEHSQDQRAIMYPTLLDNSAVDPTKFKLYSDDIAGIQALYATKQPKPTDAPKNPVVPERCNPTLGFDAVTRMRGDLLFFRNEVFWRKNARTRSVDTFSINTVWPSLGRVDAAYEFAARDVVYLFKGQQYWATSGFKMLWGYPRPITNFGFPKSVEKIDAAMFLKEENKAIFFVEDKYWSFDHNKNKMDSKSPRKIKDGFPGIEKKVEAAFQNIDYLYFSNGADQIEYSSRRQLVLRTIANYRWLNCD</sequence>
<dbReference type="InterPro" id="IPR021158">
    <property type="entry name" value="Pept_M10A_Zn_BS"/>
</dbReference>
<dbReference type="CDD" id="cd00094">
    <property type="entry name" value="HX"/>
    <property type="match status" value="1"/>
</dbReference>
<dbReference type="FunFam" id="3.40.390.10:FF:000007">
    <property type="entry name" value="Collagenase 3"/>
    <property type="match status" value="1"/>
</dbReference>
<keyword evidence="3" id="KW-0964">Secreted</keyword>
<dbReference type="SMART" id="SM00120">
    <property type="entry name" value="HX"/>
    <property type="match status" value="4"/>
</dbReference>
<feature type="binding site" evidence="17">
    <location>
        <position position="209"/>
    </location>
    <ligand>
        <name>Ca(2+)</name>
        <dbReference type="ChEBI" id="CHEBI:29108"/>
        <label>2</label>
    </ligand>
</feature>
<dbReference type="GO" id="GO:0008270">
    <property type="term" value="F:zinc ion binding"/>
    <property type="evidence" value="ECO:0007669"/>
    <property type="project" value="InterPro"/>
</dbReference>
<dbReference type="GO" id="GO:0006508">
    <property type="term" value="P:proteolysis"/>
    <property type="evidence" value="ECO:0007669"/>
    <property type="project" value="UniProtKB-KW"/>
</dbReference>
<feature type="binding site" evidence="17">
    <location>
        <position position="190"/>
    </location>
    <ligand>
        <name>Ca(2+)</name>
        <dbReference type="ChEBI" id="CHEBI:29108"/>
        <label>3</label>
    </ligand>
</feature>
<evidence type="ECO:0000256" key="8">
    <source>
        <dbReference type="ARBA" id="ARBA00022737"/>
    </source>
</evidence>
<proteinExistence type="inferred from homology"/>
<keyword evidence="14 18" id="KW-1015">Disulfide bond</keyword>
<comment type="similarity">
    <text evidence="2">Belongs to the peptidase M10A family.</text>
</comment>
<reference evidence="24" key="1">
    <citation type="thesis" date="2020" institute="ProQuest LLC" country="789 East Eisenhower Parkway, Ann Arbor, MI, USA">
        <title>Comparative Genomics and Chromosome Evolution.</title>
        <authorList>
            <person name="Mudd A.B."/>
        </authorList>
    </citation>
    <scope>NUCLEOTIDE SEQUENCE</scope>
    <source>
        <strain evidence="24">1538</strain>
        <tissue evidence="24">Blood</tissue>
    </source>
</reference>
<evidence type="ECO:0000313" key="24">
    <source>
        <dbReference type="EMBL" id="DBA32505.1"/>
    </source>
</evidence>
<dbReference type="Pfam" id="PF01471">
    <property type="entry name" value="PG_binding_1"/>
    <property type="match status" value="1"/>
</dbReference>
<keyword evidence="8" id="KW-0677">Repeat</keyword>
<evidence type="ECO:0000256" key="22">
    <source>
        <dbReference type="SAM" id="SignalP"/>
    </source>
</evidence>